<name>A0A7U2F4G9_PHANO</name>
<sequence length="151" mass="17095">MSTARCYTCHTLRPLSDFSYRRKDGAVSAASQFRRYLCVLMRRVDAKSGNGGVIYRYRCVHPRHGDCPKAAAVLRPQDSSAQIQVREEVEEATRLDHRALGDEARREDIRDVEVEIDVCEDPEGEFRAQKEDAIKRLRQCVGTAESPAISP</sequence>
<dbReference type="OrthoDB" id="3722334at2759"/>
<gene>
    <name evidence="1" type="ORF">JI435_014010</name>
</gene>
<evidence type="ECO:0000313" key="1">
    <source>
        <dbReference type="EMBL" id="QRC96485.1"/>
    </source>
</evidence>
<proteinExistence type="predicted"/>
<dbReference type="EMBL" id="CP069028">
    <property type="protein sequence ID" value="QRC96485.1"/>
    <property type="molecule type" value="Genomic_DNA"/>
</dbReference>
<organism evidence="1 2">
    <name type="scientific">Phaeosphaeria nodorum (strain SN15 / ATCC MYA-4574 / FGSC 10173)</name>
    <name type="common">Glume blotch fungus</name>
    <name type="synonym">Parastagonospora nodorum</name>
    <dbReference type="NCBI Taxonomy" id="321614"/>
    <lineage>
        <taxon>Eukaryota</taxon>
        <taxon>Fungi</taxon>
        <taxon>Dikarya</taxon>
        <taxon>Ascomycota</taxon>
        <taxon>Pezizomycotina</taxon>
        <taxon>Dothideomycetes</taxon>
        <taxon>Pleosporomycetidae</taxon>
        <taxon>Pleosporales</taxon>
        <taxon>Pleosporineae</taxon>
        <taxon>Phaeosphaeriaceae</taxon>
        <taxon>Parastagonospora</taxon>
    </lineage>
</organism>
<dbReference type="AlphaFoldDB" id="A0A7U2F4G9"/>
<dbReference type="Proteomes" id="UP000663193">
    <property type="component" value="Chromosome 6"/>
</dbReference>
<dbReference type="RefSeq" id="XP_001792041.1">
    <property type="nucleotide sequence ID" value="XM_001791989.1"/>
</dbReference>
<evidence type="ECO:0000313" key="2">
    <source>
        <dbReference type="Proteomes" id="UP000663193"/>
    </source>
</evidence>
<accession>A0A7U2F4G9</accession>
<protein>
    <submittedName>
        <fullName evidence="1">Uncharacterized protein</fullName>
    </submittedName>
</protein>
<keyword evidence="2" id="KW-1185">Reference proteome</keyword>
<reference evidence="2" key="1">
    <citation type="journal article" date="2021" name="BMC Genomics">
        <title>Chromosome-level genome assembly and manually-curated proteome of model necrotroph Parastagonospora nodorum Sn15 reveals a genome-wide trove of candidate effector homologs, and redundancy of virulence-related functions within an accessory chromosome.</title>
        <authorList>
            <person name="Bertazzoni S."/>
            <person name="Jones D.A.B."/>
            <person name="Phan H.T."/>
            <person name="Tan K.-C."/>
            <person name="Hane J.K."/>
        </authorList>
    </citation>
    <scope>NUCLEOTIDE SEQUENCE [LARGE SCALE GENOMIC DNA]</scope>
    <source>
        <strain evidence="2">SN15 / ATCC MYA-4574 / FGSC 10173)</strain>
    </source>
</reference>
<dbReference type="KEGG" id="pno:SNOG_01401"/>
<dbReference type="VEuPathDB" id="FungiDB:JI435_014010"/>